<name>A0A2D4KM35_9SAUR</name>
<organism evidence="1">
    <name type="scientific">Micrurus paraensis</name>
    <dbReference type="NCBI Taxonomy" id="1970185"/>
    <lineage>
        <taxon>Eukaryota</taxon>
        <taxon>Metazoa</taxon>
        <taxon>Chordata</taxon>
        <taxon>Craniata</taxon>
        <taxon>Vertebrata</taxon>
        <taxon>Euteleostomi</taxon>
        <taxon>Lepidosauria</taxon>
        <taxon>Squamata</taxon>
        <taxon>Bifurcata</taxon>
        <taxon>Unidentata</taxon>
        <taxon>Episquamata</taxon>
        <taxon>Toxicofera</taxon>
        <taxon>Serpentes</taxon>
        <taxon>Colubroidea</taxon>
        <taxon>Elapidae</taxon>
        <taxon>Elapinae</taxon>
        <taxon>Micrurus</taxon>
    </lineage>
</organism>
<dbReference type="EMBL" id="IACL01071838">
    <property type="protein sequence ID" value="LAB09782.1"/>
    <property type="molecule type" value="Transcribed_RNA"/>
</dbReference>
<reference evidence="1" key="2">
    <citation type="submission" date="2017-11" db="EMBL/GenBank/DDBJ databases">
        <title>Coralsnake Venomics: Analyses of Venom Gland Transcriptomes and Proteomes of Six Brazilian Taxa.</title>
        <authorList>
            <person name="Aird S.D."/>
            <person name="Jorge da Silva N."/>
            <person name="Qiu L."/>
            <person name="Villar-Briones A."/>
            <person name="Aparecida-Saddi V."/>
            <person name="Campos-Telles M.P."/>
            <person name="Grau M."/>
            <person name="Mikheyev A.S."/>
        </authorList>
    </citation>
    <scope>NUCLEOTIDE SEQUENCE</scope>
    <source>
        <tissue evidence="1">Venom_gland</tissue>
    </source>
</reference>
<sequence length="149" mass="17317">MAYFYSLPKEDTNRSFSECTAKRHFQQIHVILSKVEFFPSHLFWGLIQLINDKRVQVRLYRIFTSISHFPDVLPVIALEVPGTAEFQLSRKDLAGFVLLLISGYLLTKGSFSPKVHYHNEYDVVSDSLGVFKLRVNWKSFINVDDDFLL</sequence>
<accession>A0A2D4KM35</accession>
<proteinExistence type="predicted"/>
<reference evidence="1" key="1">
    <citation type="submission" date="2017-07" db="EMBL/GenBank/DDBJ databases">
        <authorList>
            <person name="Mikheyev A."/>
            <person name="Grau M."/>
        </authorList>
    </citation>
    <scope>NUCLEOTIDE SEQUENCE</scope>
    <source>
        <tissue evidence="1">Venom_gland</tissue>
    </source>
</reference>
<protein>
    <submittedName>
        <fullName evidence="1">Uncharacterized protein</fullName>
    </submittedName>
</protein>
<dbReference type="EMBL" id="IACL01071837">
    <property type="protein sequence ID" value="LAB09780.1"/>
    <property type="molecule type" value="Transcribed_RNA"/>
</dbReference>
<dbReference type="EMBL" id="IACL01071836">
    <property type="protein sequence ID" value="LAB09778.1"/>
    <property type="molecule type" value="Transcribed_RNA"/>
</dbReference>
<evidence type="ECO:0000313" key="1">
    <source>
        <dbReference type="EMBL" id="LAB09780.1"/>
    </source>
</evidence>
<dbReference type="AlphaFoldDB" id="A0A2D4KM35"/>